<feature type="region of interest" description="Disordered" evidence="2">
    <location>
        <begin position="282"/>
        <end position="377"/>
    </location>
</feature>
<comment type="similarity">
    <text evidence="1">Belongs to the IWR1/SLC7A6OS family.</text>
</comment>
<protein>
    <recommendedName>
        <fullName evidence="3">Transcription factor Iwr1 domain-containing protein</fullName>
    </recommendedName>
</protein>
<dbReference type="AlphaFoldDB" id="A0A067L8J3"/>
<dbReference type="PANTHER" id="PTHR31934">
    <property type="entry name" value="ALPHA/BETA-HYDROLASES SUPERFAMILY PROTEIN"/>
    <property type="match status" value="1"/>
</dbReference>
<gene>
    <name evidence="4" type="ORF">JCGZ_01202</name>
</gene>
<evidence type="ECO:0000313" key="4">
    <source>
        <dbReference type="EMBL" id="KDP44702.1"/>
    </source>
</evidence>
<evidence type="ECO:0000313" key="5">
    <source>
        <dbReference type="Proteomes" id="UP000027138"/>
    </source>
</evidence>
<dbReference type="KEGG" id="jcu:105645687"/>
<reference evidence="4 5" key="1">
    <citation type="journal article" date="2014" name="PLoS ONE">
        <title>Global Analysis of Gene Expression Profiles in Physic Nut (Jatropha curcas L.) Seedlings Exposed to Salt Stress.</title>
        <authorList>
            <person name="Zhang L."/>
            <person name="Zhang C."/>
            <person name="Wu P."/>
            <person name="Chen Y."/>
            <person name="Li M."/>
            <person name="Jiang H."/>
            <person name="Wu G."/>
        </authorList>
    </citation>
    <scope>NUCLEOTIDE SEQUENCE [LARGE SCALE GENOMIC DNA]</scope>
    <source>
        <strain evidence="5">cv. GZQX0401</strain>
        <tissue evidence="4">Young leaves</tissue>
    </source>
</reference>
<dbReference type="Pfam" id="PF08574">
    <property type="entry name" value="Iwr1"/>
    <property type="match status" value="1"/>
</dbReference>
<feature type="compositionally biased region" description="Acidic residues" evidence="2">
    <location>
        <begin position="325"/>
        <end position="335"/>
    </location>
</feature>
<dbReference type="OrthoDB" id="6255506at2759"/>
<dbReference type="EMBL" id="KK914240">
    <property type="protein sequence ID" value="KDP44702.1"/>
    <property type="molecule type" value="Genomic_DNA"/>
</dbReference>
<dbReference type="STRING" id="180498.A0A067L8J3"/>
<accession>A0A067L8J3</accession>
<dbReference type="Proteomes" id="UP000027138">
    <property type="component" value="Unassembled WGS sequence"/>
</dbReference>
<dbReference type="InterPro" id="IPR013883">
    <property type="entry name" value="TF_Iwr1_dom"/>
</dbReference>
<evidence type="ECO:0000256" key="2">
    <source>
        <dbReference type="SAM" id="MobiDB-lite"/>
    </source>
</evidence>
<evidence type="ECO:0000256" key="1">
    <source>
        <dbReference type="ARBA" id="ARBA00010218"/>
    </source>
</evidence>
<proteinExistence type="inferred from homology"/>
<feature type="compositionally biased region" description="Acidic residues" evidence="2">
    <location>
        <begin position="351"/>
        <end position="365"/>
    </location>
</feature>
<sequence length="377" mass="43510">MATISERFSAPSNFTAGEKPVVVRIKRKSDQSRLDAFWLEINERPVKRPLLEFEKLSLVDDDSGHGPVEEFKTKKLLVRHFETVDSSEAAINVVLSFVYNSADTVEGKSEIEERKWACKRNDKKEQLLSKSRKNQEVLAQNARFEQIWRSRKGKKEALNDKLHDLCHFYDVVRIDEEEDPSEMQEQETMSLEDQRILYSYVPLAREFIPGAIAQIESDICAYLSKQGCEFIPSTIAEIESDIGAYLPEQVECVYDYYTAMDDMDIDGQDAINPFPLVQVKDEDFYDGPDEKSEYDSDDSNAEAHPRNDYPDEESEEGSESLTYESSEEEKEESDDASSKSSEFEHSRNGFYEDDTDNIDNEDPDDNFNYNYIDENYS</sequence>
<name>A0A067L8J3_JATCU</name>
<dbReference type="PANTHER" id="PTHR31934:SF2">
    <property type="entry name" value="RNA-DIRECTED DNA METHYLATION 4"/>
    <property type="match status" value="1"/>
</dbReference>
<organism evidence="4 5">
    <name type="scientific">Jatropha curcas</name>
    <name type="common">Barbados nut</name>
    <dbReference type="NCBI Taxonomy" id="180498"/>
    <lineage>
        <taxon>Eukaryota</taxon>
        <taxon>Viridiplantae</taxon>
        <taxon>Streptophyta</taxon>
        <taxon>Embryophyta</taxon>
        <taxon>Tracheophyta</taxon>
        <taxon>Spermatophyta</taxon>
        <taxon>Magnoliopsida</taxon>
        <taxon>eudicotyledons</taxon>
        <taxon>Gunneridae</taxon>
        <taxon>Pentapetalae</taxon>
        <taxon>rosids</taxon>
        <taxon>fabids</taxon>
        <taxon>Malpighiales</taxon>
        <taxon>Euphorbiaceae</taxon>
        <taxon>Crotonoideae</taxon>
        <taxon>Jatropheae</taxon>
        <taxon>Jatropha</taxon>
    </lineage>
</organism>
<evidence type="ECO:0000259" key="3">
    <source>
        <dbReference type="Pfam" id="PF08574"/>
    </source>
</evidence>
<keyword evidence="5" id="KW-1185">Reference proteome</keyword>
<feature type="domain" description="Transcription factor Iwr1" evidence="3">
    <location>
        <begin position="253"/>
        <end position="313"/>
    </location>
</feature>